<accession>A0ACC0H1M9</accession>
<organism evidence="1 2">
    <name type="scientific">Camellia lanceoleosa</name>
    <dbReference type="NCBI Taxonomy" id="1840588"/>
    <lineage>
        <taxon>Eukaryota</taxon>
        <taxon>Viridiplantae</taxon>
        <taxon>Streptophyta</taxon>
        <taxon>Embryophyta</taxon>
        <taxon>Tracheophyta</taxon>
        <taxon>Spermatophyta</taxon>
        <taxon>Magnoliopsida</taxon>
        <taxon>eudicotyledons</taxon>
        <taxon>Gunneridae</taxon>
        <taxon>Pentapetalae</taxon>
        <taxon>asterids</taxon>
        <taxon>Ericales</taxon>
        <taxon>Theaceae</taxon>
        <taxon>Camellia</taxon>
    </lineage>
</organism>
<name>A0ACC0H1M9_9ERIC</name>
<evidence type="ECO:0000313" key="1">
    <source>
        <dbReference type="EMBL" id="KAI8006306.1"/>
    </source>
</evidence>
<evidence type="ECO:0000313" key="2">
    <source>
        <dbReference type="Proteomes" id="UP001060215"/>
    </source>
</evidence>
<dbReference type="Proteomes" id="UP001060215">
    <property type="component" value="Chromosome 7"/>
</dbReference>
<dbReference type="EMBL" id="CM045764">
    <property type="protein sequence ID" value="KAI8006306.1"/>
    <property type="molecule type" value="Genomic_DNA"/>
</dbReference>
<reference evidence="1 2" key="1">
    <citation type="journal article" date="2022" name="Plant J.">
        <title>Chromosome-level genome of Camellia lanceoleosa provides a valuable resource for understanding genome evolution and self-incompatibility.</title>
        <authorList>
            <person name="Gong W."/>
            <person name="Xiao S."/>
            <person name="Wang L."/>
            <person name="Liao Z."/>
            <person name="Chang Y."/>
            <person name="Mo W."/>
            <person name="Hu G."/>
            <person name="Li W."/>
            <person name="Zhao G."/>
            <person name="Zhu H."/>
            <person name="Hu X."/>
            <person name="Ji K."/>
            <person name="Xiang X."/>
            <person name="Song Q."/>
            <person name="Yuan D."/>
            <person name="Jin S."/>
            <person name="Zhang L."/>
        </authorList>
    </citation>
    <scope>NUCLEOTIDE SEQUENCE [LARGE SCALE GENOMIC DNA]</scope>
    <source>
        <strain evidence="1">SQ_2022a</strain>
    </source>
</reference>
<proteinExistence type="predicted"/>
<gene>
    <name evidence="1" type="ORF">LOK49_LG07G01092</name>
</gene>
<keyword evidence="2" id="KW-1185">Reference proteome</keyword>
<sequence>MEIAWQRLDEIQPANEDVISRGTTGLKLYMVAPFLVSLKAWILAHKPPVAPKSDLPLKGLSFPFLLNGNADTFCFLIILGVSVTS</sequence>
<protein>
    <submittedName>
        <fullName evidence="1">mRNA-decapping enzyme subunit 2</fullName>
    </submittedName>
</protein>
<comment type="caution">
    <text evidence="1">The sequence shown here is derived from an EMBL/GenBank/DDBJ whole genome shotgun (WGS) entry which is preliminary data.</text>
</comment>